<feature type="region of interest" description="Disordered" evidence="1">
    <location>
        <begin position="244"/>
        <end position="299"/>
    </location>
</feature>
<evidence type="ECO:0000313" key="2">
    <source>
        <dbReference type="EMBL" id="KAJ3426624.1"/>
    </source>
</evidence>
<feature type="compositionally biased region" description="Basic residues" evidence="1">
    <location>
        <begin position="264"/>
        <end position="291"/>
    </location>
</feature>
<sequence length="471" mass="56354">MSQYSFSPDLLSQDLTHIKKDFQGITSFRKRLKKLQKIRPSSITGLNSYDLNKDYLKNKNKSTLPKRIEIRRDCITDLVLLCSKPKKSIERGLATFFKKYYLLKNISNYSREWLVFGPDNENRQKMNVTHKEPKKKTNMKSNPKKKQKQKLKKNKKQKLQLKHKLQTKKQKKKKKKLLGGEPLTFRLHSKKRNLKRGKNTKKKSTTSRSFLNYEQYSTSRKRSHNSLSEKSNCFYDIDVNNEKIPHKKTNQKSHLSYIDSQTSPKKRKPKNTKIKKSYLKHQKRALKKKRLNQVSCKKFSSSKLKQKRTKIIKKKIVLCKRFHLFQQKQQVKDKQQEEKEQEQQQQEQELEQQQEQEQGHEQNKIPSNLQQQKEKTNDVKEQEQEKEELQIQLQEPLELFTSPIQDYGIRYPSFKFDTDQLENNEEDFDMKFITNTRNSFFPFLDDIFEDSDSNLVLFQQDELNDTHSGFF</sequence>
<proteinExistence type="predicted"/>
<feature type="compositionally biased region" description="Polar residues" evidence="1">
    <location>
        <begin position="252"/>
        <end position="263"/>
    </location>
</feature>
<comment type="caution">
    <text evidence="2">The sequence shown here is derived from an EMBL/GenBank/DDBJ whole genome shotgun (WGS) entry which is preliminary data.</text>
</comment>
<dbReference type="AlphaFoldDB" id="A0AAV7YGM0"/>
<feature type="region of interest" description="Disordered" evidence="1">
    <location>
        <begin position="333"/>
        <end position="388"/>
    </location>
</feature>
<name>A0AAV7YGM0_9EUKA</name>
<feature type="compositionally biased region" description="Basic and acidic residues" evidence="1">
    <location>
        <begin position="333"/>
        <end position="342"/>
    </location>
</feature>
<accession>A0AAV7YGM0</accession>
<dbReference type="Proteomes" id="UP001146793">
    <property type="component" value="Unassembled WGS sequence"/>
</dbReference>
<feature type="compositionally biased region" description="Basic residues" evidence="1">
    <location>
        <begin position="132"/>
        <end position="177"/>
    </location>
</feature>
<protein>
    <submittedName>
        <fullName evidence="2">Snf5</fullName>
    </submittedName>
</protein>
<reference evidence="2" key="1">
    <citation type="submission" date="2022-08" db="EMBL/GenBank/DDBJ databases">
        <title>Novel sulphate-reducing endosymbionts in the free-living metamonad Anaeramoeba.</title>
        <authorList>
            <person name="Jerlstrom-Hultqvist J."/>
            <person name="Cepicka I."/>
            <person name="Gallot-Lavallee L."/>
            <person name="Salas-Leiva D."/>
            <person name="Curtis B.A."/>
            <person name="Zahonova K."/>
            <person name="Pipaliya S."/>
            <person name="Dacks J."/>
            <person name="Roger A.J."/>
        </authorList>
    </citation>
    <scope>NUCLEOTIDE SEQUENCE</scope>
    <source>
        <strain evidence="2">Busselton2</strain>
    </source>
</reference>
<evidence type="ECO:0000313" key="3">
    <source>
        <dbReference type="Proteomes" id="UP001146793"/>
    </source>
</evidence>
<evidence type="ECO:0000256" key="1">
    <source>
        <dbReference type="SAM" id="MobiDB-lite"/>
    </source>
</evidence>
<feature type="region of interest" description="Disordered" evidence="1">
    <location>
        <begin position="124"/>
        <end position="227"/>
    </location>
</feature>
<feature type="compositionally biased region" description="Basic residues" evidence="1">
    <location>
        <begin position="187"/>
        <end position="205"/>
    </location>
</feature>
<organism evidence="2 3">
    <name type="scientific">Anaeramoeba flamelloides</name>
    <dbReference type="NCBI Taxonomy" id="1746091"/>
    <lineage>
        <taxon>Eukaryota</taxon>
        <taxon>Metamonada</taxon>
        <taxon>Anaeramoebidae</taxon>
        <taxon>Anaeramoeba</taxon>
    </lineage>
</organism>
<feature type="compositionally biased region" description="Basic and acidic residues" evidence="1">
    <location>
        <begin position="372"/>
        <end position="388"/>
    </location>
</feature>
<dbReference type="EMBL" id="JANTQA010000063">
    <property type="protein sequence ID" value="KAJ3426624.1"/>
    <property type="molecule type" value="Genomic_DNA"/>
</dbReference>
<gene>
    <name evidence="2" type="ORF">M0812_26191</name>
</gene>